<dbReference type="eggNOG" id="ENOG5030DH1">
    <property type="taxonomic scope" value="Bacteria"/>
</dbReference>
<protein>
    <submittedName>
        <fullName evidence="2">Phage small terminase subunit</fullName>
    </submittedName>
</protein>
<dbReference type="Proteomes" id="UP000000644">
    <property type="component" value="Chromosome"/>
</dbReference>
<evidence type="ECO:0000313" key="3">
    <source>
        <dbReference type="Proteomes" id="UP000000644"/>
    </source>
</evidence>
<dbReference type="InterPro" id="IPR010270">
    <property type="entry name" value="Phage_P2_GpM"/>
</dbReference>
<gene>
    <name evidence="2" type="ordered locus">Pnap_3292</name>
</gene>
<reference evidence="3" key="1">
    <citation type="journal article" date="2009" name="Environ. Microbiol.">
        <title>The genome of Polaromonas naphthalenivorans strain CJ2, isolated from coal tar-contaminated sediment, reveals physiological and metabolic versatility and evolution through extensive horizontal gene transfer.</title>
        <authorList>
            <person name="Yagi J.M."/>
            <person name="Sims D."/>
            <person name="Brettin T."/>
            <person name="Bruce D."/>
            <person name="Madsen E.L."/>
        </authorList>
    </citation>
    <scope>NUCLEOTIDE SEQUENCE [LARGE SCALE GENOMIC DNA]</scope>
    <source>
        <strain evidence="3">CJ2</strain>
    </source>
</reference>
<feature type="compositionally biased region" description="Polar residues" evidence="1">
    <location>
        <begin position="1"/>
        <end position="19"/>
    </location>
</feature>
<feature type="compositionally biased region" description="Pro residues" evidence="1">
    <location>
        <begin position="233"/>
        <end position="243"/>
    </location>
</feature>
<feature type="region of interest" description="Disordered" evidence="1">
    <location>
        <begin position="1"/>
        <end position="25"/>
    </location>
</feature>
<evidence type="ECO:0000256" key="1">
    <source>
        <dbReference type="SAM" id="MobiDB-lite"/>
    </source>
</evidence>
<dbReference type="EMBL" id="CP000529">
    <property type="protein sequence ID" value="ABM38590.1"/>
    <property type="molecule type" value="Genomic_DNA"/>
</dbReference>
<dbReference type="GO" id="GO:0003677">
    <property type="term" value="F:DNA binding"/>
    <property type="evidence" value="ECO:0007669"/>
    <property type="project" value="InterPro"/>
</dbReference>
<sequence length="260" mass="28463">MRQTPAQRHQQRKLSSQANGAAEPGSELQGSAYELMQAQLAEHRRSLKLIQSVERKIEAKRLFLPVYDAWVDGALASGTGGHDLVLTTVMVWHIDAGNYRRALDIATYAIAHKLPLPDQYDRNLGTVLIDEIGAAALAGKIPLAEALDILPDVLWMTEGLDAPDQARAKLHKAMGWALIGKTGPADIDYEAVLRPAARDALEHLQRALLLWDQVGCKKDIERLERRLKKPDEPSVPIPLPDPGTPAAQAATEGHQPDVKA</sequence>
<keyword evidence="3" id="KW-1185">Reference proteome</keyword>
<dbReference type="KEGG" id="pna:Pnap_3292"/>
<organism evidence="2 3">
    <name type="scientific">Polaromonas naphthalenivorans (strain CJ2)</name>
    <dbReference type="NCBI Taxonomy" id="365044"/>
    <lineage>
        <taxon>Bacteria</taxon>
        <taxon>Pseudomonadati</taxon>
        <taxon>Pseudomonadota</taxon>
        <taxon>Betaproteobacteria</taxon>
        <taxon>Burkholderiales</taxon>
        <taxon>Comamonadaceae</taxon>
        <taxon>Polaromonas</taxon>
    </lineage>
</organism>
<dbReference type="OrthoDB" id="8562788at2"/>
<dbReference type="RefSeq" id="WP_011802661.1">
    <property type="nucleotide sequence ID" value="NC_008781.1"/>
</dbReference>
<feature type="region of interest" description="Disordered" evidence="1">
    <location>
        <begin position="225"/>
        <end position="260"/>
    </location>
</feature>
<name>A1VSG2_POLNA</name>
<dbReference type="Pfam" id="PF05944">
    <property type="entry name" value="Phage_term_smal"/>
    <property type="match status" value="1"/>
</dbReference>
<dbReference type="HOGENOM" id="CLU_076316_1_0_4"/>
<dbReference type="STRING" id="365044.Pnap_3292"/>
<evidence type="ECO:0000313" key="2">
    <source>
        <dbReference type="EMBL" id="ABM38590.1"/>
    </source>
</evidence>
<dbReference type="GO" id="GO:0004519">
    <property type="term" value="F:endonuclease activity"/>
    <property type="evidence" value="ECO:0007669"/>
    <property type="project" value="InterPro"/>
</dbReference>
<proteinExistence type="predicted"/>
<accession>A1VSG2</accession>
<dbReference type="AlphaFoldDB" id="A1VSG2"/>